<feature type="region of interest" description="Disordered" evidence="2">
    <location>
        <begin position="4590"/>
        <end position="4609"/>
    </location>
</feature>
<organism evidence="4 5">
    <name type="scientific">Legionella brunensis</name>
    <dbReference type="NCBI Taxonomy" id="29422"/>
    <lineage>
        <taxon>Bacteria</taxon>
        <taxon>Pseudomonadati</taxon>
        <taxon>Pseudomonadota</taxon>
        <taxon>Gammaproteobacteria</taxon>
        <taxon>Legionellales</taxon>
        <taxon>Legionellaceae</taxon>
        <taxon>Legionella</taxon>
    </lineage>
</organism>
<feature type="compositionally biased region" description="Basic and acidic residues" evidence="2">
    <location>
        <begin position="4594"/>
        <end position="4609"/>
    </location>
</feature>
<feature type="compositionally biased region" description="Low complexity" evidence="2">
    <location>
        <begin position="3638"/>
        <end position="3655"/>
    </location>
</feature>
<evidence type="ECO:0000313" key="4">
    <source>
        <dbReference type="EMBL" id="KTC84855.1"/>
    </source>
</evidence>
<name>A0A0W0SN59_9GAMM</name>
<feature type="coiled-coil region" evidence="1">
    <location>
        <begin position="2134"/>
        <end position="2161"/>
    </location>
</feature>
<evidence type="ECO:0000256" key="1">
    <source>
        <dbReference type="SAM" id="Coils"/>
    </source>
</evidence>
<dbReference type="PANTHER" id="PTHR34491">
    <property type="entry name" value="A-TYPE INCLUSION PROTEIN, PUTATIVE-RELATED"/>
    <property type="match status" value="1"/>
</dbReference>
<proteinExistence type="predicted"/>
<accession>A0A0W0SN59</accession>
<keyword evidence="5" id="KW-1185">Reference proteome</keyword>
<reference evidence="4 5" key="1">
    <citation type="submission" date="2015-11" db="EMBL/GenBank/DDBJ databases">
        <title>Genomic analysis of 38 Legionella species identifies large and diverse effector repertoires.</title>
        <authorList>
            <person name="Burstein D."/>
            <person name="Amaro F."/>
            <person name="Zusman T."/>
            <person name="Lifshitz Z."/>
            <person name="Cohen O."/>
            <person name="Gilbert J.A."/>
            <person name="Pupko T."/>
            <person name="Shuman H.A."/>
            <person name="Segal G."/>
        </authorList>
    </citation>
    <scope>NUCLEOTIDE SEQUENCE [LARGE SCALE GENOMIC DNA]</scope>
    <source>
        <strain evidence="4 5">ATCC 43878</strain>
    </source>
</reference>
<dbReference type="PATRIC" id="fig|29422.6.peg.1126"/>
<feature type="region of interest" description="Disordered" evidence="2">
    <location>
        <begin position="3628"/>
        <end position="3656"/>
    </location>
</feature>
<protein>
    <recommendedName>
        <fullName evidence="3">DUF3638 domain-containing protein</fullName>
    </recommendedName>
</protein>
<dbReference type="RefSeq" id="WP_058441158.1">
    <property type="nucleotide sequence ID" value="NZ_CAAAHU010000016.1"/>
</dbReference>
<dbReference type="InterPro" id="IPR022099">
    <property type="entry name" value="DUF3638"/>
</dbReference>
<keyword evidence="1" id="KW-0175">Coiled coil</keyword>
<evidence type="ECO:0000256" key="2">
    <source>
        <dbReference type="SAM" id="MobiDB-lite"/>
    </source>
</evidence>
<sequence>MSKYTKEIIDVLLSLRSEQVGFFVDKLNIDEIKILSSIVLPEIQDLDCRRSLRNMLITREKIINENLSSEVTSNFLHENKNIGDHLEVVFEKLTTTILHSLYDEERRKRFLQRANDDELYVLLRKILLNDSKEDAKQWKALQDALVSEVVQRNSYRKSKDDGLQWKANIWQDIIDSIEQIDFEILNEKTEEVPVEEPENNKKFWLFRVWFEVKNFIFNLFVFFGFFDVQSSVTKENKKTPVSEEENNFLGKISPSAGEITGVSTAKDIYNQSSENYTLVITEEERGSLEGMRQSGAQHVANITGTTKIGEKIRTKENIKSTIMTRFGMVVASQMVSGTKSENHRSLYTVGESLTQPEDNDATIEEISSAIKTVITDERDLLLKEHAFSTGGFADLVTAIESEVVGNLVPQKYSQYGLTFTEEETAQIKQYYENMERSRDLGHILATVGRSWGGYEEDKYTHGYKKSSDFEIKQAKYEQQLATAGKALQQACIDLNEGEALYLETGLEGHAMQLVIKKIGNEFKLSTYDSSGALENTSLSTSPLGLVKLSRMTDETMRKNAYTFSVPKERLISEVGLDYLTYLIRSNSMAGWAQTHIELNIKHTTMEERSHMGWLRERLALRQQSYIYSNYMEHFGSIASPDAPPKFEDILQRPQNTENCFAKKAQSCELYELGKPTYKKLRLAMLLEQRKGLLQDACGKPGESSFVSVEYTTMLKNIEPEYLSPSELQEVSMRLCEVKEPPSKEYYQKFFQALFAAKEKLATVDKSDNNLAIKRIDEKIASHAKSYYLYLKKGNRQKEIEEIFSPAVYSQDSIFNWDAGGMPLKTNEDGKIVPKALEKLSEYATAQSWKAIFQLINHQIKKLSVNERYIQSSSERLSYASYRQVSGKVKLNDLEKANIVSFTEGFTRKEEIRVEINVGNKRKEIDLPTFFKLVLKNKESLTNPKVIGLLDYIRNVSPEIENMYAAKVYPAQRQAFVDKLEGYVEHSMNSLTSTINRLSESKDKLSIMLEQCKQNIDSVTYEMTKEQQILGNRKKSVKLKNLELRLELLKEEQDELERLQRSVAVKIQSLEANKEVKGSPANKIAKTKNIIERLKANDADLQTVNAVSHAFTAAAADLENVNQQLEKTIKTFEIDDVEQENDRLIHVNQYRKKVIANHLATNAEYRILDELSAGRMGTEKDRNRQMYRQSAVERAEFFKKGSFLEGSVFHEIQNLNQKLRAEVCGIVEQKVILNTNIIEVGTIDSLKSANDEYINIDNHSQAISKRVIPEEIKEKWVRGMFDIWLKHESQGHLYALQKKNEADPTAINQAFHHFIEQKANIKYAALKEAGYPIDLNKDQIEKMWRPISEPEIVFINKRKQRAAGILKRFIKAMGSENTVLKEDTPYVTPIRLTNKELVTTQDPTLKEKVFEAPAVTYLSQSARDALDESTLKFLRENPIPTPEGGSKEQCFTYFTKVTSFLHRLKAHNSLENKSQRITEFCYLSVSKIFDLSYAPPASLVTEIANTVIDRYRGEDGYINDSFLKLENNQRAQILITLIKLNLSQIAADESQKTKVNSAFYSTIKQWEKLIIPPDEAMSRKIAMLSPGGTIPEDISLLKEVDTALHESPVSLEGIYEGQKGLQIALAAYGAEKEVNSELRKVADCLSMRNGDALLAHQFLAYYSKSKFLLSADGINSTQGRELFTRALLDAFQHGTDVEKHELLDFLKGLKFDNSDGCKLKTPHKVFIEEVLIKCSNMDSKFTENIGTEEGTSTIETESFISSLTDTSSTDGVDRLFGFAKEINTIALKIERNLNKKPIDKAELDGLYAKLICSNLAYQLLLGQASEDIISNLNENFEYTREMSLVQSNMSKLRENLIEFSSNLNIDKRIALFNKIFNEYAQDKKFDGRKVNVTSASSLDIPGFINLGGNKSLDVLHGVIYLGNSKFGGIPAYIQSYIALQELGLQDLPFNPLSGGYVYVEDDQIKASLTPLADGSIVIQRELRTLDDTSEILQYIPPDKMESVPVALRRIKAEHFFIDSKGTLHAYNSDFAPILKLSRQDELWSGTLLDHHGNKVPITLDNTKDSPVINELSKVFPADEIISVNENTVYIPSIAKYLIHEKANGYFIADDLTERTSRRHLKVTEEGSVYTEKELTSSEAEEVRLLNKEIAKLQNDLASVTQSDLLSQQAKNKIEKKIKDCESRIQVITSPEYFVFVADSKQIKALEEAHLQSRKEMQKAYTAFRDGGKNRKLASNYEQAKEHYLQEKKTLKKAYEVANYLRVYTSKEGVLEPQDFQSILHVGLIPDKTPLLIQLLGKNVPKLPLKSSELEDLRTLKTQYKEKQPLTMEDRFALIMLMGTELQHHLLEREACVTGKIKVWDRKSHNELLKEFTDEVNKVNELFGQLPLDNFSELWRSIHSEFATDEKLQQLFTKPIATVSTGEKKPVSINTRTTYMPIESLGARALVQFNLYKDPQSLIDEQQLELEQRLRGLEKFGDSVQAQEDGYYYENYGLFHTGTLEKLFSVTLDHPGVEGLTEIHVSELFDLMQKEGWIGTVKGMDKYQLAGHPSEFYSSSKIASYLTEIGFRENQIRTISDRLETFLYQTAVNGGTYSIKADKKEDLERKKGELIEKLTQAQEKCNIESLQALDKIKSILAESSTEISLTELNSAYLLNDYSRILSHFPEDKRARFEIILNNAMTRLLYYKTELDHLNDVKNTFQMGQDAKAISMLHIRRNYPLEKLLDSELYSGKDLTGQDLLQAEQERKMQRAFLLFESEFGHRCNARQVNIFRGLLLDDETDPDKIDAAQARMGFGKTSLLPLVALYKTGEKLVRFIVPKSALESNTSDMSLALGNILGSRAVKDDFHRYRIETDPESNMGTNSPRLKSLQDAKADLKKRLSLYQRITENREVLVQAPSVRNSLECQLKIFLDMLPKLANEPLQKKELMECISLLNEIRSLETISIFDELDATQDTATTEVNYTSGEKISLDTAEIYPLELITQTIGATEDKTAGNLAKILLERFNIIDADKSIFNYITSLQVKQPDSVTPSNSTEVYLMRAILTDPAMLSIFTEKEPGTDFGVWFQNASDGSKLYDRDALKTGGDSQSNKPLLIAVPYSAANTPKPKGSRFDNPEVSAITTFLYYLDPRTELNEVPHLEFLIDSFRSGLGEAPFLEPSGERISPEFTILFNDIKTLAEIEDPIIRGAAREQYFVELNTRIKKGEIPPNAFRKMLARTIIQEQIKFDAGKANSNRYEQGTTRDVVIGFSGTAGDTSSYFRENMLDPAADGNMTLGIMGRANCQKTVPLDTTSFSEKGEDYTTTIIKQLTASFSSNTRTLIDVGGLCKVSNRAVAKEIALQLKSQGSPLKGVIFYDDVTNMKKLLVLDSQNKEKVVDLTAAMVAESDRKGSYFTYYDQSHSRGADIKQMDGAHAVLTLNFTVTNNDYKQAIMRMRKIVEKPLGQSFSVAVPDSVREKIISDLKLTTDHILTGNDIGLWLRQKELENNLNHASLLSAELDAVVKNAILQQQAEITKLMSDSDLTEKQIKAFTECIKQLNSISPLVSNSVNDLRAKYGNVYGEVRKQDFVNDLKESFDKRMIAIFNIVRQTREEMGLAPVEESDKKAYYDLEQRIIKKREAQLSNVFTIPSASNALSEAHSETESQSESQSQSQSQAQTHSFSEVAKEEVVVKAKLRKHDIPHAPVSLGYLSGSSALDELPKAAQTTYMHHLFHEDDSVRCSPAYVLDEELELSYAKPVPPPIRYFLAREEGEPKIILISQDEANAFKGTPVAPWSLYDVRFKISNAIAPVMGSPITSLKDPLLKKLNFASYRYKVSGADMDSIAGSLDEMYTQEQLHPSLSIHYATTEHSSFGNAPVFELSRWGFRGEKLQDMLLRIEKTETSIGGHNKKEGLTISVEKGNARVEVFISDKLSQRISNESGKPKLKKVMEVINKDYGEVKQDIDELTEDLRVLQETEEKVIKDFDQQIMELEAIKEKAVNEARAKIDKGFYDGMNGLINCRGIYEEQLSQNLREHCSARVHSNEWGIKVSGNQFEQLGDAIAHGCNKLYTQNKATPLSFTELEQELDAEIQTIFNAVDQRYQYFINYKALNVTLFESMHAATKGKRNPQNENVKVWSQSLEEALKNQFFDIYMAWMDNEANNPNEKWQSFVGNIKDEILQARGSDLTLEDFYEKILARVEKFAHDNAIDVNDFTAIVMPRLDYFINSGSKKENTQTIQDHITNIIKKQFLEVLTTPTEDQVEFFARLQEMVKNKIDKHNYEVPSILLDYQKDPLPLKEIKVVVRQSFSKQSVRTAKGEIDFLTRKIASFLAGRKEVQNILDNYQPVENRSAQLEGKGNISCSMFPSNYDALAELDRQTFDIQKQITEAKIQKKAQLDQLKEKQVELQSKLDQSNEKAKILQDEVSALNELLTGGKELLSFLANCQVVVEEDEPADFIEAHFDLDMIIAHDISSSATLTFIPPEIYEVEREMQQQFINLHGLDEEETAAGRALDEAFALVRKEVGIVQERKPHIEYELNNQSEVTLQKTGEMKADTPEIPVQKHEEMREDIPEIPVEDEIIREEKTREVVNSASSEDKQKEKITAESFRAFKSQFQETVKGNDEDSSDLYRTKNS</sequence>
<dbReference type="EMBL" id="LNXV01000008">
    <property type="protein sequence ID" value="KTC84855.1"/>
    <property type="molecule type" value="Genomic_DNA"/>
</dbReference>
<feature type="coiled-coil region" evidence="1">
    <location>
        <begin position="994"/>
        <end position="1068"/>
    </location>
</feature>
<dbReference type="STRING" id="29422.Lbru_1070"/>
<feature type="coiled-coil region" evidence="1">
    <location>
        <begin position="4357"/>
        <end position="4405"/>
    </location>
</feature>
<dbReference type="Proteomes" id="UP000054742">
    <property type="component" value="Unassembled WGS sequence"/>
</dbReference>
<dbReference type="PANTHER" id="PTHR34491:SF156">
    <property type="entry name" value="KINESIN MOTOR DOMAIN-CONTAINING PROTEIN"/>
    <property type="match status" value="1"/>
</dbReference>
<feature type="coiled-coil region" evidence="1">
    <location>
        <begin position="3924"/>
        <end position="3976"/>
    </location>
</feature>
<dbReference type="OrthoDB" id="5630180at2"/>
<gene>
    <name evidence="4" type="ORF">Lbru_1070</name>
</gene>
<dbReference type="Pfam" id="PF12340">
    <property type="entry name" value="DUF3638"/>
    <property type="match status" value="1"/>
</dbReference>
<comment type="caution">
    <text evidence="4">The sequence shown here is derived from an EMBL/GenBank/DDBJ whole genome shotgun (WGS) entry which is preliminary data.</text>
</comment>
<evidence type="ECO:0000259" key="3">
    <source>
        <dbReference type="Pfam" id="PF12340"/>
    </source>
</evidence>
<evidence type="ECO:0000313" key="5">
    <source>
        <dbReference type="Proteomes" id="UP000054742"/>
    </source>
</evidence>
<feature type="domain" description="DUF3638" evidence="3">
    <location>
        <begin position="2749"/>
        <end position="2971"/>
    </location>
</feature>